<reference evidence="1 2" key="1">
    <citation type="submission" date="2018-02" db="EMBL/GenBank/DDBJ databases">
        <title>The genomes of Aspergillus section Nigri reveals drivers in fungal speciation.</title>
        <authorList>
            <consortium name="DOE Joint Genome Institute"/>
            <person name="Vesth T.C."/>
            <person name="Nybo J."/>
            <person name="Theobald S."/>
            <person name="Brandl J."/>
            <person name="Frisvad J.C."/>
            <person name="Nielsen K.F."/>
            <person name="Lyhne E.K."/>
            <person name="Kogle M.E."/>
            <person name="Kuo A."/>
            <person name="Riley R."/>
            <person name="Clum A."/>
            <person name="Nolan M."/>
            <person name="Lipzen A."/>
            <person name="Salamov A."/>
            <person name="Henrissat B."/>
            <person name="Wiebenga A."/>
            <person name="De vries R.P."/>
            <person name="Grigoriev I.V."/>
            <person name="Mortensen U.H."/>
            <person name="Andersen M.R."/>
            <person name="Baker S.E."/>
        </authorList>
    </citation>
    <scope>NUCLEOTIDE SEQUENCE [LARGE SCALE GENOMIC DNA]</scope>
    <source>
        <strain evidence="1 2">CBS 313.89</strain>
    </source>
</reference>
<dbReference type="VEuPathDB" id="FungiDB:BO72DRAFT_67681"/>
<accession>A0A8G1RXL3</accession>
<sequence>MMHIEIWNMGFFSLVFYTSLWTRTFGKGIRVTVTVFHFVCLKKSSRRRKMPNEQYAANNRSSRPFSLLELSLAHLIRNNQSTRKFLFRPLSLLLPSITFLRRERSCWPRCLCSLCRWPCIEHLFRLLHVILWLRRGHWVDLGCE</sequence>
<dbReference type="GeneID" id="63867942"/>
<protein>
    <submittedName>
        <fullName evidence="1">Uncharacterized protein</fullName>
    </submittedName>
</protein>
<evidence type="ECO:0000313" key="2">
    <source>
        <dbReference type="Proteomes" id="UP000249789"/>
    </source>
</evidence>
<dbReference type="RefSeq" id="XP_040802676.1">
    <property type="nucleotide sequence ID" value="XM_040950607.1"/>
</dbReference>
<name>A0A8G1RXL3_9EURO</name>
<dbReference type="EMBL" id="KZ824636">
    <property type="protein sequence ID" value="RAK78666.1"/>
    <property type="molecule type" value="Genomic_DNA"/>
</dbReference>
<evidence type="ECO:0000313" key="1">
    <source>
        <dbReference type="EMBL" id="RAK78666.1"/>
    </source>
</evidence>
<proteinExistence type="predicted"/>
<dbReference type="Proteomes" id="UP000249789">
    <property type="component" value="Unassembled WGS sequence"/>
</dbReference>
<dbReference type="OrthoDB" id="10582007at2759"/>
<gene>
    <name evidence="1" type="ORF">BO72DRAFT_67681</name>
</gene>
<keyword evidence="2" id="KW-1185">Reference proteome</keyword>
<organism evidence="1 2">
    <name type="scientific">Aspergillus fijiensis CBS 313.89</name>
    <dbReference type="NCBI Taxonomy" id="1448319"/>
    <lineage>
        <taxon>Eukaryota</taxon>
        <taxon>Fungi</taxon>
        <taxon>Dikarya</taxon>
        <taxon>Ascomycota</taxon>
        <taxon>Pezizomycotina</taxon>
        <taxon>Eurotiomycetes</taxon>
        <taxon>Eurotiomycetidae</taxon>
        <taxon>Eurotiales</taxon>
        <taxon>Aspergillaceae</taxon>
        <taxon>Aspergillus</taxon>
    </lineage>
</organism>
<dbReference type="AlphaFoldDB" id="A0A8G1RXL3"/>